<dbReference type="InterPro" id="IPR043502">
    <property type="entry name" value="DNA/RNA_pol_sf"/>
</dbReference>
<dbReference type="AlphaFoldDB" id="A0A7W4FCL2"/>
<accession>A0A7W4FCL2</accession>
<sequence length="494" mass="53551">MRRIVSLWLPFLPVERLRRQHGVPPDQPLVTRSHDGRRQVIAAADAAARARGVTPGQPLAQAQALVPGLLVMPAAPEQDAAALAGLVRWCLWMAPLTAPDGADGIWIDATGCAHLHGGESAMLARLLDGLGRRGLSGRAAIADTPGAAHALARHGRARLAVVPPGGHQAALDPLPVEALRIAPRTADMLHRLGLGRIGALRAAPRAPLARRFGPRLLARLDQASGQVAEPIRPVLAPDAMQARRGFVEPLSTPESFRVVIDVLLADLCATLRGRGMGARRLDLICERVDGTACAVRVGTARAVHDPAHLGRLLVERIGDVDPGFGVEAMHLLVSAAERMMPAQRGTGESGDAEREEALSALADRLANRLGPGRVFRLDAVATHIPERGQRRMPAAGRPAAPWHVPWPRPIRLLAAPEPVRVIALLPDHPPRAFTWRGRTHAVARTDGPERVRGEWWHRAQDDPVRDYWIVEDDGGRRFWLFRTAVPCWFLHGLF</sequence>
<dbReference type="OMA" id="IHFREAP"/>
<dbReference type="RefSeq" id="WP_012223252.1">
    <property type="nucleotide sequence ID" value="NZ_JABEQG010000002.1"/>
</dbReference>
<evidence type="ECO:0000313" key="5">
    <source>
        <dbReference type="Proteomes" id="UP000550787"/>
    </source>
</evidence>
<dbReference type="PANTHER" id="PTHR35369">
    <property type="entry name" value="BLR3025 PROTEIN-RELATED"/>
    <property type="match status" value="1"/>
</dbReference>
<dbReference type="Proteomes" id="UP000550787">
    <property type="component" value="Unassembled WGS sequence"/>
</dbReference>
<reference evidence="4 5" key="1">
    <citation type="submission" date="2020-04" db="EMBL/GenBank/DDBJ databases">
        <title>Description of novel Gluconacetobacter.</title>
        <authorList>
            <person name="Sombolestani A."/>
        </authorList>
    </citation>
    <scope>NUCLEOTIDE SEQUENCE [LARGE SCALE GENOMIC DNA]</scope>
    <source>
        <strain evidence="4 5">LMG 7603</strain>
    </source>
</reference>
<dbReference type="SUPFAM" id="SSF56672">
    <property type="entry name" value="DNA/RNA polymerases"/>
    <property type="match status" value="1"/>
</dbReference>
<dbReference type="Gene3D" id="3.30.70.270">
    <property type="match status" value="1"/>
</dbReference>
<proteinExistence type="inferred from homology"/>
<dbReference type="InterPro" id="IPR045443">
    <property type="entry name" value="DUF6504"/>
</dbReference>
<comment type="similarity">
    <text evidence="1">Belongs to the DNA polymerase type-Y family.</text>
</comment>
<dbReference type="Pfam" id="PF20114">
    <property type="entry name" value="DUF6504"/>
    <property type="match status" value="1"/>
</dbReference>
<feature type="domain" description="UmuC" evidence="3">
    <location>
        <begin position="11"/>
        <end position="73"/>
    </location>
</feature>
<evidence type="ECO:0000256" key="2">
    <source>
        <dbReference type="ARBA" id="ARBA00022763"/>
    </source>
</evidence>
<dbReference type="Gene3D" id="3.40.1170.60">
    <property type="match status" value="1"/>
</dbReference>
<dbReference type="InterPro" id="IPR050356">
    <property type="entry name" value="SulA_CellDiv_inhibitor"/>
</dbReference>
<comment type="caution">
    <text evidence="4">The sequence shown here is derived from an EMBL/GenBank/DDBJ whole genome shotgun (WGS) entry which is preliminary data.</text>
</comment>
<evidence type="ECO:0000256" key="1">
    <source>
        <dbReference type="ARBA" id="ARBA00010945"/>
    </source>
</evidence>
<dbReference type="GO" id="GO:0006281">
    <property type="term" value="P:DNA repair"/>
    <property type="evidence" value="ECO:0007669"/>
    <property type="project" value="InterPro"/>
</dbReference>
<protein>
    <submittedName>
        <fullName evidence="4">DNA polymerase Y family protein</fullName>
    </submittedName>
</protein>
<dbReference type="Pfam" id="PF00817">
    <property type="entry name" value="IMS"/>
    <property type="match status" value="1"/>
</dbReference>
<keyword evidence="2" id="KW-0227">DNA damage</keyword>
<dbReference type="EMBL" id="JABEQG010000002">
    <property type="protein sequence ID" value="MBB2155172.1"/>
    <property type="molecule type" value="Genomic_DNA"/>
</dbReference>
<evidence type="ECO:0000313" key="4">
    <source>
        <dbReference type="EMBL" id="MBB2155172.1"/>
    </source>
</evidence>
<dbReference type="CDD" id="cd03468">
    <property type="entry name" value="PolY_like"/>
    <property type="match status" value="1"/>
</dbReference>
<evidence type="ECO:0000259" key="3">
    <source>
        <dbReference type="PROSITE" id="PS50173"/>
    </source>
</evidence>
<dbReference type="InterPro" id="IPR043128">
    <property type="entry name" value="Rev_trsase/Diguanyl_cyclase"/>
</dbReference>
<dbReference type="PANTHER" id="PTHR35369:SF2">
    <property type="entry name" value="BLR3025 PROTEIN"/>
    <property type="match status" value="1"/>
</dbReference>
<name>A0A7W4FCL2_GLUDI</name>
<organism evidence="4 5">
    <name type="scientific">Gluconacetobacter diazotrophicus</name>
    <name type="common">Acetobacter diazotrophicus</name>
    <dbReference type="NCBI Taxonomy" id="33996"/>
    <lineage>
        <taxon>Bacteria</taxon>
        <taxon>Pseudomonadati</taxon>
        <taxon>Pseudomonadota</taxon>
        <taxon>Alphaproteobacteria</taxon>
        <taxon>Acetobacterales</taxon>
        <taxon>Acetobacteraceae</taxon>
        <taxon>Gluconacetobacter</taxon>
    </lineage>
</organism>
<dbReference type="InterPro" id="IPR001126">
    <property type="entry name" value="UmuC"/>
</dbReference>
<dbReference type="PROSITE" id="PS50173">
    <property type="entry name" value="UMUC"/>
    <property type="match status" value="1"/>
</dbReference>
<gene>
    <name evidence="4" type="ORF">HLH33_02420</name>
</gene>